<evidence type="ECO:0000313" key="2">
    <source>
        <dbReference type="EMBL" id="NHF63726.1"/>
    </source>
</evidence>
<accession>A0A9E5JRD3</accession>
<dbReference type="InterPro" id="IPR012902">
    <property type="entry name" value="N_methyl_site"/>
</dbReference>
<keyword evidence="1" id="KW-0812">Transmembrane</keyword>
<organism evidence="2 3">
    <name type="scientific">Microcella pacifica</name>
    <dbReference type="NCBI Taxonomy" id="2591847"/>
    <lineage>
        <taxon>Bacteria</taxon>
        <taxon>Bacillati</taxon>
        <taxon>Actinomycetota</taxon>
        <taxon>Actinomycetes</taxon>
        <taxon>Micrococcales</taxon>
        <taxon>Microbacteriaceae</taxon>
        <taxon>Microcella</taxon>
    </lineage>
</organism>
<feature type="transmembrane region" description="Helical" evidence="1">
    <location>
        <begin position="12"/>
        <end position="35"/>
    </location>
</feature>
<sequence>MSAPRPTDAGFTLVELLISAALTSVVIIVIGGVLVSSMQADETVRTVTTSTTDGQLVANVIDGGMRNSTAVAVSTAADGVSSFAVARVVGASGPECVAWFYDAEIDTIFRRTSSSAITAPEPGSVGADWIPLSGGIVPDVDGSGTEYPVFAAEGARGLGLRYAVETGSGPSSLFITTITGRAPSTNVSPQCFP</sequence>
<keyword evidence="3" id="KW-1185">Reference proteome</keyword>
<proteinExistence type="predicted"/>
<dbReference type="EMBL" id="VIKT02000019">
    <property type="protein sequence ID" value="NHF63726.1"/>
    <property type="molecule type" value="Genomic_DNA"/>
</dbReference>
<dbReference type="OrthoDB" id="5117911at2"/>
<evidence type="ECO:0000256" key="1">
    <source>
        <dbReference type="SAM" id="Phobius"/>
    </source>
</evidence>
<protein>
    <recommendedName>
        <fullName evidence="4">Prepilin-type N-terminal cleavage/methylation domain-containing protein</fullName>
    </recommendedName>
</protein>
<name>A0A9E5JRD3_9MICO</name>
<gene>
    <name evidence="2" type="ORF">FK219_010855</name>
</gene>
<keyword evidence="1" id="KW-1133">Transmembrane helix</keyword>
<dbReference type="Pfam" id="PF07963">
    <property type="entry name" value="N_methyl"/>
    <property type="match status" value="1"/>
</dbReference>
<evidence type="ECO:0000313" key="3">
    <source>
        <dbReference type="Proteomes" id="UP000818266"/>
    </source>
</evidence>
<dbReference type="PROSITE" id="PS00409">
    <property type="entry name" value="PROKAR_NTER_METHYL"/>
    <property type="match status" value="1"/>
</dbReference>
<dbReference type="AlphaFoldDB" id="A0A9E5JRD3"/>
<dbReference type="RefSeq" id="WP_152582709.1">
    <property type="nucleotide sequence ID" value="NZ_JAVJPO010000023.1"/>
</dbReference>
<dbReference type="Proteomes" id="UP000818266">
    <property type="component" value="Unassembled WGS sequence"/>
</dbReference>
<keyword evidence="1" id="KW-0472">Membrane</keyword>
<comment type="caution">
    <text evidence="2">The sequence shown here is derived from an EMBL/GenBank/DDBJ whole genome shotgun (WGS) entry which is preliminary data.</text>
</comment>
<reference evidence="2 3" key="1">
    <citation type="submission" date="2020-03" db="EMBL/GenBank/DDBJ databases">
        <title>Chryseoglobus sp. isolated from a deep-sea seamount.</title>
        <authorList>
            <person name="Zhang D.-C."/>
        </authorList>
    </citation>
    <scope>NUCLEOTIDE SEQUENCE [LARGE SCALE GENOMIC DNA]</scope>
    <source>
        <strain evidence="2 3">KN1116</strain>
    </source>
</reference>
<evidence type="ECO:0008006" key="4">
    <source>
        <dbReference type="Google" id="ProtNLM"/>
    </source>
</evidence>